<protein>
    <submittedName>
        <fullName evidence="1">Nucleotidyl transferase AbiEii/AbiGii toxin family protein</fullName>
    </submittedName>
</protein>
<keyword evidence="2" id="KW-1185">Reference proteome</keyword>
<dbReference type="Pfam" id="PF08843">
    <property type="entry name" value="AbiEii"/>
    <property type="match status" value="1"/>
</dbReference>
<dbReference type="Gene3D" id="3.10.450.620">
    <property type="entry name" value="JHP933, nucleotidyltransferase-like core domain"/>
    <property type="match status" value="1"/>
</dbReference>
<dbReference type="AlphaFoldDB" id="A0A7K3WMT6"/>
<name>A0A7K3WMT6_9FLAO</name>
<sequence>MLPRRYIDECKEFAHWLENAQVEQDLVIEKAMMELFSDPFLKERLAFRGGTALHKIFLKPQVRYSEDIDLVQIRAKPIKDTISVVRKQLDFLGKPVVKQKANNNTLVYRFESEIPPVVNLRLKIEINCREHFTVLGYKEIEHKIENSWTNGFCKLTAFEVEEMLGTKLRALYQRKKGRDLFDLYHALTNLDLDTGTLIKCYQEYMAFSVDKPHTQNQFLRNMEEKLKDPDFEGDIFALLRPGIEYDQAKAYELIKTELIEKI</sequence>
<dbReference type="EMBL" id="JAAGVY010000002">
    <property type="protein sequence ID" value="NEN22311.1"/>
    <property type="molecule type" value="Genomic_DNA"/>
</dbReference>
<dbReference type="RefSeq" id="WP_163283022.1">
    <property type="nucleotide sequence ID" value="NZ_JAAGVY010000002.1"/>
</dbReference>
<reference evidence="1 2" key="1">
    <citation type="submission" date="2020-02" db="EMBL/GenBank/DDBJ databases">
        <title>Out from the shadows clarifying the taxonomy of the family Cryomorphaceae and related taxa by utilizing the GTDB taxonomic framework.</title>
        <authorList>
            <person name="Bowman J.P."/>
        </authorList>
    </citation>
    <scope>NUCLEOTIDE SEQUENCE [LARGE SCALE GENOMIC DNA]</scope>
    <source>
        <strain evidence="1 2">QSSC 1-22</strain>
    </source>
</reference>
<keyword evidence="1" id="KW-0808">Transferase</keyword>
<evidence type="ECO:0000313" key="1">
    <source>
        <dbReference type="EMBL" id="NEN22311.1"/>
    </source>
</evidence>
<organism evidence="1 2">
    <name type="scientific">Cryomorpha ignava</name>
    <dbReference type="NCBI Taxonomy" id="101383"/>
    <lineage>
        <taxon>Bacteria</taxon>
        <taxon>Pseudomonadati</taxon>
        <taxon>Bacteroidota</taxon>
        <taxon>Flavobacteriia</taxon>
        <taxon>Flavobacteriales</taxon>
        <taxon>Cryomorphaceae</taxon>
        <taxon>Cryomorpha</taxon>
    </lineage>
</organism>
<dbReference type="InterPro" id="IPR014942">
    <property type="entry name" value="AbiEii"/>
</dbReference>
<gene>
    <name evidence="1" type="ORF">G3O08_02185</name>
</gene>
<proteinExistence type="predicted"/>
<accession>A0A7K3WMT6</accession>
<dbReference type="Proteomes" id="UP000486602">
    <property type="component" value="Unassembled WGS sequence"/>
</dbReference>
<evidence type="ECO:0000313" key="2">
    <source>
        <dbReference type="Proteomes" id="UP000486602"/>
    </source>
</evidence>
<dbReference type="GO" id="GO:0016740">
    <property type="term" value="F:transferase activity"/>
    <property type="evidence" value="ECO:0007669"/>
    <property type="project" value="UniProtKB-KW"/>
</dbReference>
<comment type="caution">
    <text evidence="1">The sequence shown here is derived from an EMBL/GenBank/DDBJ whole genome shotgun (WGS) entry which is preliminary data.</text>
</comment>